<evidence type="ECO:0000313" key="2">
    <source>
        <dbReference type="Proteomes" id="UP000659124"/>
    </source>
</evidence>
<protein>
    <submittedName>
        <fullName evidence="1">Uncharacterized protein</fullName>
    </submittedName>
</protein>
<keyword evidence="2" id="KW-1185">Reference proteome</keyword>
<comment type="caution">
    <text evidence="1">The sequence shown here is derived from an EMBL/GenBank/DDBJ whole genome shotgun (WGS) entry which is preliminary data.</text>
</comment>
<dbReference type="Proteomes" id="UP000659124">
    <property type="component" value="Unassembled WGS sequence"/>
</dbReference>
<proteinExistence type="predicted"/>
<sequence>MKIIYALFFSAPVAAYFFRPSEAPVRPLDKGDGTLGSLCPGGNMTKDPLNGSSLQMAGIYIYVSGMSIICPKK</sequence>
<dbReference type="RefSeq" id="WP_188086923.1">
    <property type="nucleotide sequence ID" value="NZ_JACVFC010000001.1"/>
</dbReference>
<organism evidence="1 2">
    <name type="scientific">Chitinophaga qingshengii</name>
    <dbReference type="NCBI Taxonomy" id="1569794"/>
    <lineage>
        <taxon>Bacteria</taxon>
        <taxon>Pseudomonadati</taxon>
        <taxon>Bacteroidota</taxon>
        <taxon>Chitinophagia</taxon>
        <taxon>Chitinophagales</taxon>
        <taxon>Chitinophagaceae</taxon>
        <taxon>Chitinophaga</taxon>
    </lineage>
</organism>
<dbReference type="EMBL" id="JACVFC010000001">
    <property type="protein sequence ID" value="MBC9929828.1"/>
    <property type="molecule type" value="Genomic_DNA"/>
</dbReference>
<accession>A0ABR7TH64</accession>
<name>A0ABR7TH64_9BACT</name>
<evidence type="ECO:0000313" key="1">
    <source>
        <dbReference type="EMBL" id="MBC9929828.1"/>
    </source>
</evidence>
<reference evidence="1 2" key="1">
    <citation type="submission" date="2020-09" db="EMBL/GenBank/DDBJ databases">
        <title>Genome sequences of type strains of Chitinophaga qingshengii and Chitinophaga varians.</title>
        <authorList>
            <person name="Kittiwongwattana C."/>
        </authorList>
    </citation>
    <scope>NUCLEOTIDE SEQUENCE [LARGE SCALE GENOMIC DNA]</scope>
    <source>
        <strain evidence="1 2">JCM 30026</strain>
    </source>
</reference>
<gene>
    <name evidence="1" type="ORF">ICL07_05530</name>
</gene>